<dbReference type="SUPFAM" id="SSF48695">
    <property type="entry name" value="Multiheme cytochromes"/>
    <property type="match status" value="1"/>
</dbReference>
<accession>A0AAE7RZB0</accession>
<evidence type="ECO:0000313" key="2">
    <source>
        <dbReference type="Proteomes" id="UP000827455"/>
    </source>
</evidence>
<name>A0AAE7RZB0_9CAUD</name>
<evidence type="ECO:0000313" key="1">
    <source>
        <dbReference type="EMBL" id="QWM90899.2"/>
    </source>
</evidence>
<keyword evidence="1" id="KW-0255">Endonuclease</keyword>
<dbReference type="GO" id="GO:0004519">
    <property type="term" value="F:endonuclease activity"/>
    <property type="evidence" value="ECO:0007669"/>
    <property type="project" value="UniProtKB-KW"/>
</dbReference>
<dbReference type="Proteomes" id="UP000827455">
    <property type="component" value="Segment"/>
</dbReference>
<dbReference type="InterPro" id="IPR036280">
    <property type="entry name" value="Multihaem_cyt_sf"/>
</dbReference>
<proteinExistence type="predicted"/>
<keyword evidence="1" id="KW-0540">Nuclease</keyword>
<protein>
    <submittedName>
        <fullName evidence="1">HNH endonuclease</fullName>
    </submittedName>
</protein>
<gene>
    <name evidence="1" type="primary">gp_72933</name>
</gene>
<dbReference type="EMBL" id="MZ130494">
    <property type="protein sequence ID" value="QWM90899.2"/>
    <property type="molecule type" value="Genomic_DNA"/>
</dbReference>
<keyword evidence="1" id="KW-0378">Hydrolase</keyword>
<organism evidence="1 2">
    <name type="scientific">uncultured phage cr19_1</name>
    <dbReference type="NCBI Taxonomy" id="2986420"/>
    <lineage>
        <taxon>Viruses</taxon>
        <taxon>Duplodnaviria</taxon>
        <taxon>Heunggongvirae</taxon>
        <taxon>Uroviricota</taxon>
        <taxon>Caudoviricetes</taxon>
        <taxon>Crassvirales</taxon>
        <taxon>Suoliviridae</taxon>
        <taxon>Uncouvirinae</taxon>
        <taxon>Birpovirus</taxon>
        <taxon>Birpovirus hominis</taxon>
    </lineage>
</organism>
<sequence length="147" mass="16987">MRTKICTKCGLEKPTSEFNKNKLKKDGLQSECRDCHKQMCSSYYQRNKINYRKTSKLKRQKILSIVNNIKSKGCIICGETNLACLDFHHLRDKKGNISDLIKTENLNKVINEINKCIVLCANCHRKLHNQSFETIIAEGNLLDRQLS</sequence>
<reference evidence="1 2" key="1">
    <citation type="submission" date="2021-04" db="EMBL/GenBank/DDBJ databases">
        <authorList>
            <person name="Shkoporov A.N."/>
            <person name="Stockdale S.R."/>
            <person name="Guerin E."/>
            <person name="Ross R.P."/>
            <person name="Hill C."/>
        </authorList>
    </citation>
    <scope>NUCLEOTIDE SEQUENCE [LARGE SCALE GENOMIC DNA]</scope>
    <source>
        <strain evidence="2">cr19_1</strain>
    </source>
</reference>
<keyword evidence="2" id="KW-1185">Reference proteome</keyword>